<evidence type="ECO:0000313" key="5">
    <source>
        <dbReference type="EMBL" id="KAA0186927.1"/>
    </source>
</evidence>
<dbReference type="Proteomes" id="UP000728185">
    <property type="component" value="Unassembled WGS sequence"/>
</dbReference>
<dbReference type="PROSITE" id="PS50077">
    <property type="entry name" value="HEAT_REPEAT"/>
    <property type="match status" value="1"/>
</dbReference>
<feature type="domain" description="Maestro/Maestro-like HEAT-repeats" evidence="4">
    <location>
        <begin position="733"/>
        <end position="1028"/>
    </location>
</feature>
<accession>A0A8E0VFL4</accession>
<dbReference type="SUPFAM" id="SSF48371">
    <property type="entry name" value="ARM repeat"/>
    <property type="match status" value="1"/>
</dbReference>
<proteinExistence type="predicted"/>
<evidence type="ECO:0000256" key="1">
    <source>
        <dbReference type="PROSITE-ProRule" id="PRU00103"/>
    </source>
</evidence>
<dbReference type="InterPro" id="IPR055406">
    <property type="entry name" value="HEAT_Maestro"/>
</dbReference>
<feature type="domain" description="MROH2B-like HEAT-repeats" evidence="3">
    <location>
        <begin position="2"/>
        <end position="85"/>
    </location>
</feature>
<organism evidence="5 6">
    <name type="scientific">Fasciolopsis buskii</name>
    <dbReference type="NCBI Taxonomy" id="27845"/>
    <lineage>
        <taxon>Eukaryota</taxon>
        <taxon>Metazoa</taxon>
        <taxon>Spiralia</taxon>
        <taxon>Lophotrochozoa</taxon>
        <taxon>Platyhelminthes</taxon>
        <taxon>Trematoda</taxon>
        <taxon>Digenea</taxon>
        <taxon>Plagiorchiida</taxon>
        <taxon>Echinostomata</taxon>
        <taxon>Echinostomatoidea</taxon>
        <taxon>Fasciolidae</taxon>
        <taxon>Fasciolopsis</taxon>
    </lineage>
</organism>
<dbReference type="Gene3D" id="1.25.10.10">
    <property type="entry name" value="Leucine-rich Repeat Variant"/>
    <property type="match status" value="1"/>
</dbReference>
<evidence type="ECO:0000256" key="2">
    <source>
        <dbReference type="SAM" id="MobiDB-lite"/>
    </source>
</evidence>
<dbReference type="PANTHER" id="PTHR23120">
    <property type="entry name" value="MAESTRO-RELATED HEAT DOMAIN-CONTAINING"/>
    <property type="match status" value="1"/>
</dbReference>
<dbReference type="GO" id="GO:0005737">
    <property type="term" value="C:cytoplasm"/>
    <property type="evidence" value="ECO:0007669"/>
    <property type="project" value="TreeGrafter"/>
</dbReference>
<dbReference type="InterPro" id="IPR016024">
    <property type="entry name" value="ARM-type_fold"/>
</dbReference>
<evidence type="ECO:0000259" key="3">
    <source>
        <dbReference type="Pfam" id="PF23210"/>
    </source>
</evidence>
<evidence type="ECO:0000313" key="6">
    <source>
        <dbReference type="Proteomes" id="UP000728185"/>
    </source>
</evidence>
<protein>
    <recommendedName>
        <fullName evidence="7">ARM repeat superfamily protein</fullName>
    </recommendedName>
</protein>
<dbReference type="InterPro" id="IPR055408">
    <property type="entry name" value="HEAT_MROH2B-like"/>
</dbReference>
<dbReference type="Pfam" id="PF23210">
    <property type="entry name" value="HEAT_Maestro_2"/>
    <property type="match status" value="1"/>
</dbReference>
<dbReference type="EMBL" id="LUCM01009473">
    <property type="protein sequence ID" value="KAA0186927.1"/>
    <property type="molecule type" value="Genomic_DNA"/>
</dbReference>
<sequence>MLLKSIEQIADEKWTVVLVHEFEGQIALYEKLPDERGFLYRCLGVTLSKVRHQQTVLEAAELIIQSTNHHSTDEQESPCVRLALIDLVNQLGHVIQSLAAMPCEDGATDTPELPAATPLGLVCCLLEILNQDLLLQSVQVSTMPNTHTQHCGSLGFPDPVAPTTPFPHPCAVNRTIRLKAVEAITGLLYPFSPSFWLWASHVRYRTLCLFTAVLTATLKQLATVANGSNGLSLCGQLLGHLVTRLGDTGCIQPSETVRKQAKLALQQLLRIFVLFSADTSSLPPVGRDESDTMNKFTTDSCTLRSDHLLDELAQNIPQRQVPQLLDLIWSGLLRYAEDSVRADGVDVPEQAESSDESATKSTEKSHCSTGLFGLPHELQHSPRPVVTASASSDQIFSTVIPRTEAGYLIRLLIGLLRHRGGKFAEGLILSYPIDVDELVHYDHAEHWSLRLCLNQFPLRIKQPERAKRRLFPRSFGSGTSTSNTTSVATAAATTMTTTTSVATGAAPTTITHRYGFPHSAISPLTAYLTEPAVFCQVLGYLLLSHATTVACRTPVGKSYENRSGAEANLKHGVRPLTISAEGLYGFLETCGMNSLLRALTVELPKAATFTTMSDTHSSSEGTPNKADSLQVEQHRGLLWNSDSLLEVVDIVGRYVMETLSSAHFHGLVQFFLGHLNSTHEPHRMVATKWLACILSHGSEKSPIFTEPSSSEQGSIRAASASVPLATADSLFGQLLNRLEDPYAPVRRIAANGLGDIGTSVGFRKSSTDHPSSDHPAAKLIWRHSVAITRGLFLLLDDKKESDVSMLRDALHSLSCTIPYANVNRIGPLIGELCQRLWPIYTSTADSIRAAAFELFGTLTAFAWDPSSETDPPRVSPVSHGTLFAEAQSVLIPVLLHLADPSPSVVDVCKTTLKKVAPILFASSTMEDRNNCTTNQLECFPKHESEARVKLKTEECEGEKRLLDFFNNCLRPDLKLHQGEFFNELARLLVSVRPDQVTDYTMRCTVFYNSDWPEIQCSAVLFSELLQLLRSNNPEVRATAAHAVSRLYRF</sequence>
<dbReference type="Pfam" id="PF23227">
    <property type="entry name" value="HEAT_MROH2B_C"/>
    <property type="match status" value="1"/>
</dbReference>
<dbReference type="PANTHER" id="PTHR23120:SF0">
    <property type="entry name" value="MAESTRO HEAT-LIKE REPEAT FAMILY MEMBER 1"/>
    <property type="match status" value="1"/>
</dbReference>
<feature type="compositionally biased region" description="Basic and acidic residues" evidence="2">
    <location>
        <begin position="357"/>
        <end position="366"/>
    </location>
</feature>
<keyword evidence="6" id="KW-1185">Reference proteome</keyword>
<comment type="caution">
    <text evidence="5">The sequence shown here is derived from an EMBL/GenBank/DDBJ whole genome shotgun (WGS) entry which is preliminary data.</text>
</comment>
<name>A0A8E0VFL4_9TREM</name>
<dbReference type="AlphaFoldDB" id="A0A8E0VFL4"/>
<feature type="region of interest" description="Disordered" evidence="2">
    <location>
        <begin position="344"/>
        <end position="367"/>
    </location>
</feature>
<evidence type="ECO:0008006" key="7">
    <source>
        <dbReference type="Google" id="ProtNLM"/>
    </source>
</evidence>
<feature type="repeat" description="HEAT" evidence="1">
    <location>
        <begin position="1020"/>
        <end position="1049"/>
    </location>
</feature>
<evidence type="ECO:0000259" key="4">
    <source>
        <dbReference type="Pfam" id="PF23227"/>
    </source>
</evidence>
<dbReference type="InterPro" id="IPR021133">
    <property type="entry name" value="HEAT_type_2"/>
</dbReference>
<dbReference type="InterPro" id="IPR045206">
    <property type="entry name" value="Maestro_heat-like_prot"/>
</dbReference>
<dbReference type="InterPro" id="IPR011989">
    <property type="entry name" value="ARM-like"/>
</dbReference>
<gene>
    <name evidence="5" type="ORF">FBUS_02954</name>
</gene>
<dbReference type="OrthoDB" id="1884734at2759"/>
<reference evidence="5" key="1">
    <citation type="submission" date="2019-05" db="EMBL/GenBank/DDBJ databases">
        <title>Annotation for the trematode Fasciolopsis buski.</title>
        <authorList>
            <person name="Choi Y.-J."/>
        </authorList>
    </citation>
    <scope>NUCLEOTIDE SEQUENCE</scope>
    <source>
        <strain evidence="5">HT</strain>
        <tissue evidence="5">Whole worm</tissue>
    </source>
</reference>